<evidence type="ECO:0000313" key="3">
    <source>
        <dbReference type="Proteomes" id="UP000078550"/>
    </source>
</evidence>
<name>A0A1A8YPZ9_PLAOA</name>
<dbReference type="EMBL" id="FLRD01000107">
    <property type="protein sequence ID" value="SBT38261.1"/>
    <property type="molecule type" value="Genomic_DNA"/>
</dbReference>
<dbReference type="EMBL" id="FLRE01000065">
    <property type="protein sequence ID" value="SBT33682.1"/>
    <property type="molecule type" value="Genomic_DNA"/>
</dbReference>
<reference evidence="1" key="2">
    <citation type="submission" date="2016-05" db="EMBL/GenBank/DDBJ databases">
        <authorList>
            <person name="Lavstsen T."/>
            <person name="Jespersen J.S."/>
        </authorList>
    </citation>
    <scope>NUCLEOTIDE SEQUENCE [LARGE SCALE GENOMIC DNA]</scope>
</reference>
<dbReference type="Proteomes" id="UP000078555">
    <property type="component" value="Unassembled WGS sequence"/>
</dbReference>
<keyword evidence="4" id="KW-1185">Reference proteome</keyword>
<proteinExistence type="predicted"/>
<accession>A0A1A8YPZ9</accession>
<evidence type="ECO:0000313" key="4">
    <source>
        <dbReference type="Proteomes" id="UP000078555"/>
    </source>
</evidence>
<protein>
    <submittedName>
        <fullName evidence="1">Uncharacterized protein</fullName>
    </submittedName>
</protein>
<reference evidence="3 4" key="1">
    <citation type="submission" date="2016-05" db="EMBL/GenBank/DDBJ databases">
        <authorList>
            <person name="Naeem Raeece"/>
        </authorList>
    </citation>
    <scope>NUCLEOTIDE SEQUENCE [LARGE SCALE GENOMIC DNA]</scope>
</reference>
<evidence type="ECO:0000313" key="2">
    <source>
        <dbReference type="EMBL" id="SBT38261.1"/>
    </source>
</evidence>
<sequence>MGKCQRNAFSSNRLSLRLFSLCCEYLPISLFQTAEECNGDVQLVSGCGNMFPFPFRCEQNSAVTIMTFAFLSIQPKR</sequence>
<organism evidence="1 3">
    <name type="scientific">Plasmodium ovale wallikeri</name>
    <dbReference type="NCBI Taxonomy" id="864142"/>
    <lineage>
        <taxon>Eukaryota</taxon>
        <taxon>Sar</taxon>
        <taxon>Alveolata</taxon>
        <taxon>Apicomplexa</taxon>
        <taxon>Aconoidasida</taxon>
        <taxon>Haemosporida</taxon>
        <taxon>Plasmodiidae</taxon>
        <taxon>Plasmodium</taxon>
        <taxon>Plasmodium (Plasmodium)</taxon>
    </lineage>
</organism>
<gene>
    <name evidence="2" type="ORF">POVWA1_037780</name>
    <name evidence="1" type="ORF">POVWA2_015950</name>
</gene>
<dbReference type="AlphaFoldDB" id="A0A1A8YPZ9"/>
<evidence type="ECO:0000313" key="1">
    <source>
        <dbReference type="EMBL" id="SBT33682.1"/>
    </source>
</evidence>
<dbReference type="Proteomes" id="UP000078550">
    <property type="component" value="Unassembled WGS sequence"/>
</dbReference>